<evidence type="ECO:0000313" key="1">
    <source>
        <dbReference type="EMBL" id="AVQ30330.1"/>
    </source>
</evidence>
<name>A0ABM6U235_FUSVA</name>
<evidence type="ECO:0008006" key="3">
    <source>
        <dbReference type="Google" id="ProtNLM"/>
    </source>
</evidence>
<proteinExistence type="predicted"/>
<accession>A0ABM6U235</accession>
<dbReference type="EMBL" id="CP028103">
    <property type="protein sequence ID" value="AVQ30330.1"/>
    <property type="molecule type" value="Genomic_DNA"/>
</dbReference>
<sequence>MRRVTMHGKDAISGSEAECYITIDGNRYNFMQAITFEATFEKNKTEVPILGRPGKGNKANGWTGTGSMTCHFNQSVMRELLEKYKNDGIDTYFTIMVTNEDPTSAVGRQTVIFKDCNLDGGILAKFDADADYLDEDFDFTFEDFEIQETFKPLDGFIA</sequence>
<dbReference type="GeneID" id="77467034"/>
<organism evidence="1 2">
    <name type="scientific">Fusobacterium varium ATCC 27725</name>
    <dbReference type="NCBI Taxonomy" id="469618"/>
    <lineage>
        <taxon>Bacteria</taxon>
        <taxon>Fusobacteriati</taxon>
        <taxon>Fusobacteriota</taxon>
        <taxon>Fusobacteriia</taxon>
        <taxon>Fusobacteriales</taxon>
        <taxon>Fusobacteriaceae</taxon>
        <taxon>Fusobacterium</taxon>
    </lineage>
</organism>
<dbReference type="Pfam" id="PF09393">
    <property type="entry name" value="DUF2001"/>
    <property type="match status" value="1"/>
</dbReference>
<protein>
    <recommendedName>
        <fullName evidence="3">Core tail protein</fullName>
    </recommendedName>
</protein>
<dbReference type="RefSeq" id="WP_005948950.1">
    <property type="nucleotide sequence ID" value="NZ_CP028103.1"/>
</dbReference>
<dbReference type="SUPFAM" id="SSF69279">
    <property type="entry name" value="Phage tail proteins"/>
    <property type="match status" value="1"/>
</dbReference>
<dbReference type="InterPro" id="IPR038628">
    <property type="entry name" value="XkdM-like_sf"/>
</dbReference>
<evidence type="ECO:0000313" key="2">
    <source>
        <dbReference type="Proteomes" id="UP000241238"/>
    </source>
</evidence>
<dbReference type="InterPro" id="IPR018989">
    <property type="entry name" value="DUF2001"/>
</dbReference>
<dbReference type="Gene3D" id="2.30.110.40">
    <property type="entry name" value="Phage tail tube protein"/>
    <property type="match status" value="1"/>
</dbReference>
<keyword evidence="2" id="KW-1185">Reference proteome</keyword>
<dbReference type="Proteomes" id="UP000241238">
    <property type="component" value="Chromosome"/>
</dbReference>
<reference evidence="2" key="1">
    <citation type="journal article" date="2018" name="MSphere">
        <title>Fusobacterium Genomics Using MinION and Illumina Sequencing Enables Genome Completion and Correction.</title>
        <authorList>
            <person name="Todd S.M."/>
            <person name="Settlage R.E."/>
            <person name="Lahmers K.K."/>
            <person name="Slade D.J."/>
        </authorList>
    </citation>
    <scope>NUCLEOTIDE SEQUENCE [LARGE SCALE GENOMIC DNA]</scope>
    <source>
        <strain evidence="2">ATCC 27725</strain>
    </source>
</reference>
<gene>
    <name evidence="1" type="ORF">C4N18_03450</name>
</gene>